<evidence type="ECO:0000313" key="2">
    <source>
        <dbReference type="Proteomes" id="UP000616143"/>
    </source>
</evidence>
<dbReference type="Proteomes" id="UP000616143">
    <property type="component" value="Unassembled WGS sequence"/>
</dbReference>
<reference evidence="1" key="1">
    <citation type="journal article" date="2014" name="Int. J. Syst. Evol. Microbiol.">
        <title>Complete genome sequence of Corynebacterium casei LMG S-19264T (=DSM 44701T), isolated from a smear-ripened cheese.</title>
        <authorList>
            <consortium name="US DOE Joint Genome Institute (JGI-PGF)"/>
            <person name="Walter F."/>
            <person name="Albersmeier A."/>
            <person name="Kalinowski J."/>
            <person name="Ruckert C."/>
        </authorList>
    </citation>
    <scope>NUCLEOTIDE SEQUENCE</scope>
    <source>
        <strain evidence="1">JCM 31740</strain>
    </source>
</reference>
<dbReference type="EMBL" id="BMQS01000004">
    <property type="protein sequence ID" value="GGT90414.1"/>
    <property type="molecule type" value="Genomic_DNA"/>
</dbReference>
<gene>
    <name evidence="1" type="ORF">GCM10007116_05290</name>
</gene>
<dbReference type="RefSeq" id="WP_126449644.1">
    <property type="nucleotide sequence ID" value="NZ_AP018553.1"/>
</dbReference>
<comment type="caution">
    <text evidence="1">The sequence shown here is derived from an EMBL/GenBank/DDBJ whole genome shotgun (WGS) entry which is preliminary data.</text>
</comment>
<dbReference type="AlphaFoldDB" id="A0A830GZ53"/>
<sequence>MRLTVAVILGAVFSMTLALLVGVVVTDFPLNHPKIVVMLKDEELSIGNLSSGEKFYFISTSQATNISYQSSPFPTSTIAAFNEAPTTVTPIRDISSQNYTSSTSGQAFYVSPQFIVANSSTFTVTVKLNGNSNVTIFVVPGAFTANYRLVNEGTINELIVTYHLRGNLGKGFLILPIEVNGKLTYVDVLLG</sequence>
<dbReference type="GeneID" id="38666196"/>
<name>A0A830GZ53_9CREN</name>
<organism evidence="1 2">
    <name type="scientific">Sulfodiicoccus acidiphilus</name>
    <dbReference type="NCBI Taxonomy" id="1670455"/>
    <lineage>
        <taxon>Archaea</taxon>
        <taxon>Thermoproteota</taxon>
        <taxon>Thermoprotei</taxon>
        <taxon>Sulfolobales</taxon>
        <taxon>Sulfolobaceae</taxon>
        <taxon>Sulfodiicoccus</taxon>
    </lineage>
</organism>
<reference evidence="1" key="2">
    <citation type="submission" date="2020-09" db="EMBL/GenBank/DDBJ databases">
        <authorList>
            <person name="Sun Q."/>
            <person name="Ohkuma M."/>
        </authorList>
    </citation>
    <scope>NUCLEOTIDE SEQUENCE</scope>
    <source>
        <strain evidence="1">JCM 31740</strain>
    </source>
</reference>
<accession>A0A830GZ53</accession>
<evidence type="ECO:0000313" key="1">
    <source>
        <dbReference type="EMBL" id="GGT90414.1"/>
    </source>
</evidence>
<proteinExistence type="predicted"/>
<protein>
    <submittedName>
        <fullName evidence="1">Uncharacterized protein</fullName>
    </submittedName>
</protein>